<accession>A0A0A3Z0A2</accession>
<dbReference type="InterPro" id="IPR038071">
    <property type="entry name" value="UROD/MetE-like_sf"/>
</dbReference>
<comment type="caution">
    <text evidence="2">The sequence shown here is derived from an EMBL/GenBank/DDBJ whole genome shotgun (WGS) entry which is preliminary data.</text>
</comment>
<dbReference type="Pfam" id="PF01717">
    <property type="entry name" value="Meth_synt_2"/>
    <property type="match status" value="1"/>
</dbReference>
<evidence type="ECO:0000313" key="2">
    <source>
        <dbReference type="EMBL" id="KGT92310.1"/>
    </source>
</evidence>
<name>A0A0A3Z0A2_9GAMM</name>
<reference evidence="2 3" key="1">
    <citation type="submission" date="2014-10" db="EMBL/GenBank/DDBJ databases">
        <title>Genome sequence of Erwinia typographi M043b.</title>
        <authorList>
            <person name="Chan K.-G."/>
            <person name="Tan W.-S."/>
        </authorList>
    </citation>
    <scope>NUCLEOTIDE SEQUENCE [LARGE SCALE GENOMIC DNA]</scope>
    <source>
        <strain evidence="2 3">M043b</strain>
    </source>
</reference>
<dbReference type="SUPFAM" id="SSF51726">
    <property type="entry name" value="UROD/MetE-like"/>
    <property type="match status" value="1"/>
</dbReference>
<dbReference type="EMBL" id="JRUQ01000041">
    <property type="protein sequence ID" value="KGT92310.1"/>
    <property type="molecule type" value="Genomic_DNA"/>
</dbReference>
<proteinExistence type="predicted"/>
<dbReference type="AlphaFoldDB" id="A0A0A3Z0A2"/>
<dbReference type="Proteomes" id="UP000030351">
    <property type="component" value="Unassembled WGS sequence"/>
</dbReference>
<evidence type="ECO:0000313" key="3">
    <source>
        <dbReference type="Proteomes" id="UP000030351"/>
    </source>
</evidence>
<dbReference type="eggNOG" id="COG0620">
    <property type="taxonomic scope" value="Bacteria"/>
</dbReference>
<feature type="domain" description="Cobalamin-independent methionine synthase MetE C-terminal/archaeal" evidence="1">
    <location>
        <begin position="183"/>
        <end position="354"/>
    </location>
</feature>
<dbReference type="PANTHER" id="PTHR43844:SF2">
    <property type="entry name" value="SYNTHASE, VITAMIN-B12 INDEPENDENT, PUTATIVE (AFU_ORTHOLOGUE AFUA_3G12060)-RELATED"/>
    <property type="match status" value="1"/>
</dbReference>
<dbReference type="GO" id="GO:0003871">
    <property type="term" value="F:5-methyltetrahydropteroyltriglutamate-homocysteine S-methyltransferase activity"/>
    <property type="evidence" value="ECO:0007669"/>
    <property type="project" value="InterPro"/>
</dbReference>
<dbReference type="PANTHER" id="PTHR43844">
    <property type="entry name" value="METHIONINE SYNTHASE"/>
    <property type="match status" value="1"/>
</dbReference>
<dbReference type="Gene3D" id="3.20.20.210">
    <property type="match status" value="1"/>
</dbReference>
<dbReference type="STRING" id="371042.NG99_14455"/>
<organism evidence="2 3">
    <name type="scientific">Erwinia typographi</name>
    <dbReference type="NCBI Taxonomy" id="371042"/>
    <lineage>
        <taxon>Bacteria</taxon>
        <taxon>Pseudomonadati</taxon>
        <taxon>Pseudomonadota</taxon>
        <taxon>Gammaproteobacteria</taxon>
        <taxon>Enterobacterales</taxon>
        <taxon>Erwiniaceae</taxon>
        <taxon>Erwinia</taxon>
    </lineage>
</organism>
<dbReference type="InterPro" id="IPR002629">
    <property type="entry name" value="Met_Synth_C/arc"/>
</dbReference>
<sequence length="386" mass="42586">MENAVSAENRILTTHVGSLARPVKLLDVMKANIQGADNHAELESEIRGAVFESVQQQVADGIDIVADGEMSKIGFFAYVRDRIAGFEPRPGQGYSAFDAEVNAFPEYYKHYFGEAMLGGNLVPFVPVACTSPIAYHGVAQLQRDLTNLSDAAKAANAFGAFVPSVAPTGVGTNEFYEREGDYISAVAEALRVEYKAIVDAGFGLQIDDPFLPDLFADPQLNNGQIIAKANEYIDILNHALRGIPAEKIRYHTCYSINEGPRIHDVPFIEFVRYMLSINVSDYSFEAGNVRHEHEYHIWEEVKLPQGKRLIPGVICHASNTVEHPELIAERLIRFADRVGKENVIAGADCGFSSQATYKPEVHPTVVREKFRAMRAGADIASKKLWG</sequence>
<dbReference type="GO" id="GO:0008270">
    <property type="term" value="F:zinc ion binding"/>
    <property type="evidence" value="ECO:0007669"/>
    <property type="project" value="InterPro"/>
</dbReference>
<evidence type="ECO:0000259" key="1">
    <source>
        <dbReference type="Pfam" id="PF01717"/>
    </source>
</evidence>
<protein>
    <submittedName>
        <fullName evidence="2">Methionine synthase</fullName>
    </submittedName>
</protein>
<dbReference type="GO" id="GO:0009086">
    <property type="term" value="P:methionine biosynthetic process"/>
    <property type="evidence" value="ECO:0007669"/>
    <property type="project" value="InterPro"/>
</dbReference>
<gene>
    <name evidence="2" type="ORF">NG99_14455</name>
</gene>
<keyword evidence="3" id="KW-1185">Reference proteome</keyword>